<dbReference type="InterPro" id="IPR004256">
    <property type="entry name" value="DUF234"/>
</dbReference>
<feature type="domain" description="Orc1-like AAA ATPase" evidence="2">
    <location>
        <begin position="4"/>
        <end position="127"/>
    </location>
</feature>
<comment type="caution">
    <text evidence="3">The sequence shown here is derived from an EMBL/GenBank/DDBJ whole genome shotgun (WGS) entry which is preliminary data.</text>
</comment>
<dbReference type="InterPro" id="IPR027417">
    <property type="entry name" value="P-loop_NTPase"/>
</dbReference>
<dbReference type="SUPFAM" id="SSF52540">
    <property type="entry name" value="P-loop containing nucleoside triphosphate hydrolases"/>
    <property type="match status" value="1"/>
</dbReference>
<accession>A0ABQ5QS75</accession>
<dbReference type="Proteomes" id="UP001144280">
    <property type="component" value="Unassembled WGS sequence"/>
</dbReference>
<evidence type="ECO:0000313" key="4">
    <source>
        <dbReference type="Proteomes" id="UP001144280"/>
    </source>
</evidence>
<protein>
    <submittedName>
        <fullName evidence="3">ATPase</fullName>
    </submittedName>
</protein>
<keyword evidence="4" id="KW-1185">Reference proteome</keyword>
<evidence type="ECO:0000313" key="3">
    <source>
        <dbReference type="EMBL" id="GLH97465.1"/>
    </source>
</evidence>
<evidence type="ECO:0000259" key="1">
    <source>
        <dbReference type="Pfam" id="PF03008"/>
    </source>
</evidence>
<dbReference type="Gene3D" id="3.40.50.300">
    <property type="entry name" value="P-loop containing nucleotide triphosphate hydrolases"/>
    <property type="match status" value="1"/>
</dbReference>
<dbReference type="PANTHER" id="PTHR34704:SF1">
    <property type="entry name" value="ATPASE"/>
    <property type="match status" value="1"/>
</dbReference>
<dbReference type="PANTHER" id="PTHR34704">
    <property type="entry name" value="ATPASE"/>
    <property type="match status" value="1"/>
</dbReference>
<proteinExistence type="predicted"/>
<evidence type="ECO:0000259" key="2">
    <source>
        <dbReference type="Pfam" id="PF13191"/>
    </source>
</evidence>
<reference evidence="3" key="1">
    <citation type="submission" date="2022-12" db="EMBL/GenBank/DDBJ databases">
        <title>New Phytohabitans aurantiacus sp. RD004123 nov., an actinomycete isolated from soil.</title>
        <authorList>
            <person name="Triningsih D.W."/>
            <person name="Harunari E."/>
            <person name="Igarashi Y."/>
        </authorList>
    </citation>
    <scope>NUCLEOTIDE SEQUENCE</scope>
    <source>
        <strain evidence="3">RD004123</strain>
    </source>
</reference>
<sequence>MVAFIGRDRELATLDTMLRAVDADIGSARPGRCLLIRGRRRIGKSSLVEAFVDRAAAPAVFYTAAGTSAEAELEALREAVAGSTLPDREVFAEAVPGNWTAALRQLAGILPDDRPSVVVIDEVPYLMDRVDAFEGVLQRAWDRELSRRPVLLVLIGSDLSMMEALGSYGRPFHQRGQEMVLGPLNPAEVGRMLRLDPAEAFDAALVTGGLPLICAAWQPGDSLWTFLQAELANPVSALLVSAERSLAAEFPDSANAREVLAAIGSGERTFTNIARAAGGIAHTSLTRSTDVLMAKRMVASELPVWTRPSKERRYRVTDPYLRFWLRFIGPYLPEIERLRGDVTLRRIRDGWTAWRGRAIEPLLRESFARLLPDGSLPAAQVVGAYWNRSSTIEIDIVGADREPVAKEVYFLGSIKWLERSPFDSHDLAALQKHRAALTDEPVPLVAVSRSGVTATSVDAVYGPDKLLTAWEAGGSGGEVEGAAGQ</sequence>
<dbReference type="InterPro" id="IPR041664">
    <property type="entry name" value="AAA_16"/>
</dbReference>
<name>A0ABQ5QS75_9ACTN</name>
<dbReference type="Pfam" id="PF03008">
    <property type="entry name" value="DUF234"/>
    <property type="match status" value="1"/>
</dbReference>
<feature type="domain" description="DUF234" evidence="1">
    <location>
        <begin position="324"/>
        <end position="418"/>
    </location>
</feature>
<organism evidence="3 4">
    <name type="scientific">Phytohabitans aurantiacus</name>
    <dbReference type="NCBI Taxonomy" id="3016789"/>
    <lineage>
        <taxon>Bacteria</taxon>
        <taxon>Bacillati</taxon>
        <taxon>Actinomycetota</taxon>
        <taxon>Actinomycetes</taxon>
        <taxon>Micromonosporales</taxon>
        <taxon>Micromonosporaceae</taxon>
    </lineage>
</organism>
<dbReference type="Pfam" id="PF13191">
    <property type="entry name" value="AAA_16"/>
    <property type="match status" value="1"/>
</dbReference>
<gene>
    <name evidence="3" type="ORF">Pa4123_27400</name>
</gene>
<dbReference type="EMBL" id="BSDI01000010">
    <property type="protein sequence ID" value="GLH97465.1"/>
    <property type="molecule type" value="Genomic_DNA"/>
</dbReference>